<dbReference type="Pfam" id="PF00149">
    <property type="entry name" value="Metallophos"/>
    <property type="match status" value="1"/>
</dbReference>
<protein>
    <submittedName>
        <fullName evidence="4">Oidioi.mRNA.OKI2018_I69.PAR.g10785.t1.cds</fullName>
    </submittedName>
</protein>
<keyword evidence="1" id="KW-0732">Signal</keyword>
<gene>
    <name evidence="4" type="ORF">OKIOD_LOCUS2343</name>
</gene>
<proteinExistence type="predicted"/>
<evidence type="ECO:0000259" key="3">
    <source>
        <dbReference type="Pfam" id="PF00149"/>
    </source>
</evidence>
<keyword evidence="2" id="KW-0378">Hydrolase</keyword>
<evidence type="ECO:0000313" key="5">
    <source>
        <dbReference type="Proteomes" id="UP001158576"/>
    </source>
</evidence>
<feature type="domain" description="Calcineurin-like phosphoesterase" evidence="3">
    <location>
        <begin position="22"/>
        <end position="237"/>
    </location>
</feature>
<dbReference type="PANTHER" id="PTHR10161">
    <property type="entry name" value="TARTRATE-RESISTANT ACID PHOSPHATASE TYPE 5"/>
    <property type="match status" value="1"/>
</dbReference>
<name>A0ABN7RSE1_OIKDI</name>
<evidence type="ECO:0000313" key="4">
    <source>
        <dbReference type="EMBL" id="CAG5084976.1"/>
    </source>
</evidence>
<dbReference type="Proteomes" id="UP001158576">
    <property type="component" value="Chromosome PAR"/>
</dbReference>
<keyword evidence="5" id="KW-1185">Reference proteome</keyword>
<dbReference type="InterPro" id="IPR029052">
    <property type="entry name" value="Metallo-depent_PP-like"/>
</dbReference>
<dbReference type="SUPFAM" id="SSF56300">
    <property type="entry name" value="Metallo-dependent phosphatases"/>
    <property type="match status" value="1"/>
</dbReference>
<reference evidence="4 5" key="1">
    <citation type="submission" date="2021-04" db="EMBL/GenBank/DDBJ databases">
        <authorList>
            <person name="Bliznina A."/>
        </authorList>
    </citation>
    <scope>NUCLEOTIDE SEQUENCE [LARGE SCALE GENOMIC DNA]</scope>
</reference>
<dbReference type="InterPro" id="IPR004843">
    <property type="entry name" value="Calcineurin-like_PHP"/>
</dbReference>
<evidence type="ECO:0000256" key="1">
    <source>
        <dbReference type="ARBA" id="ARBA00022729"/>
    </source>
</evidence>
<dbReference type="PANTHER" id="PTHR10161:SF14">
    <property type="entry name" value="TARTRATE-RESISTANT ACID PHOSPHATASE TYPE 5"/>
    <property type="match status" value="1"/>
</dbReference>
<dbReference type="EMBL" id="OU015568">
    <property type="protein sequence ID" value="CAG5084976.1"/>
    <property type="molecule type" value="Genomic_DNA"/>
</dbReference>
<dbReference type="InterPro" id="IPR051558">
    <property type="entry name" value="Metallophosphoesterase_PAP"/>
</dbReference>
<accession>A0ABN7RSE1</accession>
<dbReference type="Gene3D" id="3.60.21.10">
    <property type="match status" value="1"/>
</dbReference>
<organism evidence="4 5">
    <name type="scientific">Oikopleura dioica</name>
    <name type="common">Tunicate</name>
    <dbReference type="NCBI Taxonomy" id="34765"/>
    <lineage>
        <taxon>Eukaryota</taxon>
        <taxon>Metazoa</taxon>
        <taxon>Chordata</taxon>
        <taxon>Tunicata</taxon>
        <taxon>Appendicularia</taxon>
        <taxon>Copelata</taxon>
        <taxon>Oikopleuridae</taxon>
        <taxon>Oikopleura</taxon>
    </lineage>
</organism>
<sequence length="320" mass="37319">MRAFSLLSLVFASDDYVRFPAIGDWGGADPIPVIYPGGNRYSQEWGAASMDKLCGERDCDFMLSLGDNFYWDGVYNIDDIRFNGTYENIYGFASERENIKNLDFYQCLGNHDHRRNATAQVIYSHQRETNFKFPDLWYSFTIEKPKFSVKIMMIDTEIMMGNVKKLPEYPDRDYQEEQNQWIDKELENCYADYCIVGGHHPIYSVGNHGPTEKIIRYLQPLLEKHHADAYICGHDHNMQHFLGKRIHYFVTGMGKAINISLKNMNHELNPQADFDYFSVLKGERLAILLIEANEEEMKFDVVTGKGNYFYPRTLRKKTKV</sequence>
<evidence type="ECO:0000256" key="2">
    <source>
        <dbReference type="ARBA" id="ARBA00022801"/>
    </source>
</evidence>